<proteinExistence type="predicted"/>
<accession>A0A6J5UQX7</accession>
<dbReference type="AlphaFoldDB" id="A0A6J5UQX7"/>
<evidence type="ECO:0000313" key="2">
    <source>
        <dbReference type="Proteomes" id="UP000507222"/>
    </source>
</evidence>
<dbReference type="Proteomes" id="UP000507222">
    <property type="component" value="Unassembled WGS sequence"/>
</dbReference>
<organism evidence="1 2">
    <name type="scientific">Prunus armeniaca</name>
    <name type="common">Apricot</name>
    <name type="synonym">Armeniaca vulgaris</name>
    <dbReference type="NCBI Taxonomy" id="36596"/>
    <lineage>
        <taxon>Eukaryota</taxon>
        <taxon>Viridiplantae</taxon>
        <taxon>Streptophyta</taxon>
        <taxon>Embryophyta</taxon>
        <taxon>Tracheophyta</taxon>
        <taxon>Spermatophyta</taxon>
        <taxon>Magnoliopsida</taxon>
        <taxon>eudicotyledons</taxon>
        <taxon>Gunneridae</taxon>
        <taxon>Pentapetalae</taxon>
        <taxon>rosids</taxon>
        <taxon>fabids</taxon>
        <taxon>Rosales</taxon>
        <taxon>Rosaceae</taxon>
        <taxon>Amygdaloideae</taxon>
        <taxon>Amygdaleae</taxon>
        <taxon>Prunus</taxon>
    </lineage>
</organism>
<gene>
    <name evidence="1" type="ORF">CURHAP_LOCUS30999</name>
</gene>
<name>A0A6J5UQX7_PRUAR</name>
<sequence>MEIVEEFLHITVDAESLSEANKISSVKSMEVRGNIKRHHQPPTSSAVVGNVEGNASFPSIFASKLTEFFEHKGWKDHVLLEPHCLAIHAGQAIPTPTSGCRLHHENINARANEGDSEENQALDAHICKIHMQTYV</sequence>
<protein>
    <submittedName>
        <fullName evidence="1">Uncharacterized protein</fullName>
    </submittedName>
</protein>
<dbReference type="EMBL" id="CAEKDK010000005">
    <property type="protein sequence ID" value="CAB4279006.1"/>
    <property type="molecule type" value="Genomic_DNA"/>
</dbReference>
<evidence type="ECO:0000313" key="1">
    <source>
        <dbReference type="EMBL" id="CAB4279006.1"/>
    </source>
</evidence>
<reference evidence="1 2" key="1">
    <citation type="submission" date="2020-05" db="EMBL/GenBank/DDBJ databases">
        <authorList>
            <person name="Campoy J."/>
            <person name="Schneeberger K."/>
            <person name="Spophaly S."/>
        </authorList>
    </citation>
    <scope>NUCLEOTIDE SEQUENCE [LARGE SCALE GENOMIC DNA]</scope>
    <source>
        <strain evidence="1">PruArmRojPasFocal</strain>
    </source>
</reference>